<comment type="similarity">
    <text evidence="1 7">Belongs to the universal ribosomal protein uL3 family.</text>
</comment>
<dbReference type="FunFam" id="2.40.30.10:FF:000004">
    <property type="entry name" value="50S ribosomal protein L3"/>
    <property type="match status" value="1"/>
</dbReference>
<accession>A0A1I3XBP0</accession>
<comment type="function">
    <text evidence="7">One of the primary rRNA binding proteins, it binds directly near the 3'-end of the 23S rRNA, where it nucleates assembly of the 50S subunit.</text>
</comment>
<evidence type="ECO:0000256" key="7">
    <source>
        <dbReference type="HAMAP-Rule" id="MF_01325"/>
    </source>
</evidence>
<evidence type="ECO:0000313" key="8">
    <source>
        <dbReference type="EMBL" id="SFK16983.1"/>
    </source>
</evidence>
<dbReference type="OrthoDB" id="9806135at2"/>
<proteinExistence type="inferred from homology"/>
<keyword evidence="2 7" id="KW-0699">rRNA-binding</keyword>
<name>A0A1I3XBP0_9BACT</name>
<keyword evidence="3 7" id="KW-0694">RNA-binding</keyword>
<evidence type="ECO:0000313" key="9">
    <source>
        <dbReference type="Proteomes" id="UP000198635"/>
    </source>
</evidence>
<protein>
    <recommendedName>
        <fullName evidence="6 7">Large ribosomal subunit protein uL3</fullName>
    </recommendedName>
</protein>
<dbReference type="PANTHER" id="PTHR11229:SF16">
    <property type="entry name" value="LARGE RIBOSOMAL SUBUNIT PROTEIN UL3C"/>
    <property type="match status" value="1"/>
</dbReference>
<dbReference type="HAMAP" id="MF_01325_B">
    <property type="entry name" value="Ribosomal_uL3_B"/>
    <property type="match status" value="1"/>
</dbReference>
<dbReference type="InterPro" id="IPR000597">
    <property type="entry name" value="Ribosomal_uL3"/>
</dbReference>
<evidence type="ECO:0000256" key="3">
    <source>
        <dbReference type="ARBA" id="ARBA00022884"/>
    </source>
</evidence>
<dbReference type="GO" id="GO:0003735">
    <property type="term" value="F:structural constituent of ribosome"/>
    <property type="evidence" value="ECO:0007669"/>
    <property type="project" value="UniProtKB-UniRule"/>
</dbReference>
<dbReference type="PANTHER" id="PTHR11229">
    <property type="entry name" value="50S RIBOSOMAL PROTEIN L3"/>
    <property type="match status" value="1"/>
</dbReference>
<evidence type="ECO:0000256" key="5">
    <source>
        <dbReference type="ARBA" id="ARBA00023274"/>
    </source>
</evidence>
<dbReference type="Pfam" id="PF00297">
    <property type="entry name" value="Ribosomal_L3"/>
    <property type="match status" value="1"/>
</dbReference>
<reference evidence="9" key="1">
    <citation type="submission" date="2016-10" db="EMBL/GenBank/DDBJ databases">
        <authorList>
            <person name="Varghese N."/>
            <person name="Submissions S."/>
        </authorList>
    </citation>
    <scope>NUCLEOTIDE SEQUENCE [LARGE SCALE GENOMIC DNA]</scope>
    <source>
        <strain evidence="9">DSM 5918</strain>
    </source>
</reference>
<keyword evidence="4 7" id="KW-0689">Ribosomal protein</keyword>
<dbReference type="Gene3D" id="3.30.160.810">
    <property type="match status" value="1"/>
</dbReference>
<dbReference type="SUPFAM" id="SSF50447">
    <property type="entry name" value="Translation proteins"/>
    <property type="match status" value="1"/>
</dbReference>
<gene>
    <name evidence="7" type="primary">rplC</name>
    <name evidence="8" type="ORF">SAMN04488082_1163</name>
</gene>
<dbReference type="GO" id="GO:0022625">
    <property type="term" value="C:cytosolic large ribosomal subunit"/>
    <property type="evidence" value="ECO:0007669"/>
    <property type="project" value="TreeGrafter"/>
</dbReference>
<dbReference type="GO" id="GO:0019843">
    <property type="term" value="F:rRNA binding"/>
    <property type="evidence" value="ECO:0007669"/>
    <property type="project" value="UniProtKB-UniRule"/>
</dbReference>
<dbReference type="GO" id="GO:0006412">
    <property type="term" value="P:translation"/>
    <property type="evidence" value="ECO:0007669"/>
    <property type="project" value="UniProtKB-UniRule"/>
</dbReference>
<evidence type="ECO:0000256" key="2">
    <source>
        <dbReference type="ARBA" id="ARBA00022730"/>
    </source>
</evidence>
<dbReference type="Proteomes" id="UP000198635">
    <property type="component" value="Unassembled WGS sequence"/>
</dbReference>
<keyword evidence="9" id="KW-1185">Reference proteome</keyword>
<dbReference type="STRING" id="52560.SAMN04488082_1163"/>
<dbReference type="EMBL" id="FORX01000016">
    <property type="protein sequence ID" value="SFK16983.1"/>
    <property type="molecule type" value="Genomic_DNA"/>
</dbReference>
<evidence type="ECO:0000256" key="4">
    <source>
        <dbReference type="ARBA" id="ARBA00022980"/>
    </source>
</evidence>
<dbReference type="Gene3D" id="2.40.30.10">
    <property type="entry name" value="Translation factors"/>
    <property type="match status" value="1"/>
</dbReference>
<keyword evidence="5 7" id="KW-0687">Ribonucleoprotein</keyword>
<evidence type="ECO:0000256" key="6">
    <source>
        <dbReference type="ARBA" id="ARBA00035243"/>
    </source>
</evidence>
<dbReference type="AlphaFoldDB" id="A0A1I3XBP0"/>
<dbReference type="InterPro" id="IPR009000">
    <property type="entry name" value="Transl_B-barrel_sf"/>
</dbReference>
<comment type="subunit">
    <text evidence="7">Part of the 50S ribosomal subunit. Forms a cluster with proteins L14 and L19.</text>
</comment>
<dbReference type="NCBIfam" id="TIGR03625">
    <property type="entry name" value="L3_bact"/>
    <property type="match status" value="1"/>
</dbReference>
<dbReference type="InterPro" id="IPR019927">
    <property type="entry name" value="Ribosomal_uL3_bac/org-type"/>
</dbReference>
<dbReference type="FunFam" id="3.30.160.810:FF:000001">
    <property type="entry name" value="50S ribosomal protein L3"/>
    <property type="match status" value="1"/>
</dbReference>
<organism evidence="8 9">
    <name type="scientific">Desulfomicrobium apsheronum</name>
    <dbReference type="NCBI Taxonomy" id="52560"/>
    <lineage>
        <taxon>Bacteria</taxon>
        <taxon>Pseudomonadati</taxon>
        <taxon>Thermodesulfobacteriota</taxon>
        <taxon>Desulfovibrionia</taxon>
        <taxon>Desulfovibrionales</taxon>
        <taxon>Desulfomicrobiaceae</taxon>
        <taxon>Desulfomicrobium</taxon>
    </lineage>
</organism>
<dbReference type="RefSeq" id="WP_092376932.1">
    <property type="nucleotide sequence ID" value="NZ_FORX01000016.1"/>
</dbReference>
<sequence length="210" mass="22889">MKKTLGIVGRKIGMTRIYGADGNVIPVTVIQAGPCPVIEKKVSEKDGYTALQVGFEEVAAHRLTKPEQGHQQKANCGFYKMLKEIRLGSVDEYEIGQKLTVEMFTPGEKIRVTGTSKGRGFAGVIRRWNFGGAPASHGHEQVHRKPGSIGQCAWPSKVFKGKKMPGQLGNKTATMLNLEIVDVRPEDNVVLVRGQVPGPKQGIVVLSKMK</sequence>
<evidence type="ECO:0000256" key="1">
    <source>
        <dbReference type="ARBA" id="ARBA00006540"/>
    </source>
</evidence>